<dbReference type="PANTHER" id="PTHR47380:SF4">
    <property type="entry name" value="OS02G0533000 PROTEIN"/>
    <property type="match status" value="1"/>
</dbReference>
<dbReference type="KEGG" id="olu:OSTLU_93862"/>
<reference evidence="3 4" key="1">
    <citation type="journal article" date="2007" name="Proc. Natl. Acad. Sci. U.S.A.">
        <title>The tiny eukaryote Ostreococcus provides genomic insights into the paradox of plankton speciation.</title>
        <authorList>
            <person name="Palenik B."/>
            <person name="Grimwood J."/>
            <person name="Aerts A."/>
            <person name="Rouze P."/>
            <person name="Salamov A."/>
            <person name="Putnam N."/>
            <person name="Dupont C."/>
            <person name="Jorgensen R."/>
            <person name="Derelle E."/>
            <person name="Rombauts S."/>
            <person name="Zhou K."/>
            <person name="Otillar R."/>
            <person name="Merchant S.S."/>
            <person name="Podell S."/>
            <person name="Gaasterland T."/>
            <person name="Napoli C."/>
            <person name="Gendler K."/>
            <person name="Manuell A."/>
            <person name="Tai V."/>
            <person name="Vallon O."/>
            <person name="Piganeau G."/>
            <person name="Jancek S."/>
            <person name="Heijde M."/>
            <person name="Jabbari K."/>
            <person name="Bowler C."/>
            <person name="Lohr M."/>
            <person name="Robbens S."/>
            <person name="Werner G."/>
            <person name="Dubchak I."/>
            <person name="Pazour G.J."/>
            <person name="Ren Q."/>
            <person name="Paulsen I."/>
            <person name="Delwiche C."/>
            <person name="Schmutz J."/>
            <person name="Rokhsar D."/>
            <person name="Van de Peer Y."/>
            <person name="Moreau H."/>
            <person name="Grigoriev I.V."/>
        </authorList>
    </citation>
    <scope>NUCLEOTIDE SEQUENCE [LARGE SCALE GENOMIC DNA]</scope>
    <source>
        <strain evidence="3 4">CCE9901</strain>
    </source>
</reference>
<sequence>MSDRELHLALERVGPRFTLGDLLLSEGPALDDSADALRQRVIFAVHLSGGHLDVDEETREVIYVVPVRVRAAILARDVSERARRARRAAWRTTMRAVRAAFGSFLVVSAALTALAVIALVVIALSRGHQGRGGGGGSTPVLPTYVGHGRGVNADFWYYLWMRDLIELAYWNDVMRFERARAFDRAHGVAEGVPVSKPRVGGSGHGGGGGGGDDGGSGDPAGRANAPPPTNVGPRRGGDGVDGDEEEEEDDWLDRDRELSFFESIFAFVFGRGDPNDNLETRRWRAVGALLRVNKGCVFAEQVAPFLDTYLLTKEDHSEVRNGLFAVVFDLVAHARRLFRRKADAERDVRRMHEGYMLEVLTRFGGFAEASDAGELIYVFPSLQVTARAVEPSSSRLMPSRSVQAPTPPPIYERVRPLWESGAKMPLVVALGFLNVALIFIFRAAGGMDFKPPRQSQLPRRAEQTMGRRAGRFRDAAPTTSTVPIDDYGEPPLVILILELFPKLLKLLMPLLLVYAGIFFLVPTSRALYIAVENRQIKRRNDVRKRRAQEILSTSVQMIDKQSRARGKQALEVV</sequence>
<dbReference type="GeneID" id="5005901"/>
<evidence type="ECO:0000313" key="4">
    <source>
        <dbReference type="Proteomes" id="UP000001568"/>
    </source>
</evidence>
<evidence type="ECO:0000313" key="3">
    <source>
        <dbReference type="EMBL" id="ABP00296.1"/>
    </source>
</evidence>
<dbReference type="OrthoDB" id="498886at2759"/>
<dbReference type="AlphaFoldDB" id="A4S948"/>
<dbReference type="EMBL" id="CP000596">
    <property type="protein sequence ID" value="ABP00296.1"/>
    <property type="molecule type" value="Genomic_DNA"/>
</dbReference>
<feature type="region of interest" description="Disordered" evidence="1">
    <location>
        <begin position="193"/>
        <end position="248"/>
    </location>
</feature>
<dbReference type="InterPro" id="IPR044200">
    <property type="entry name" value="At5g03900-like"/>
</dbReference>
<dbReference type="Proteomes" id="UP000001568">
    <property type="component" value="Chromosome 16"/>
</dbReference>
<keyword evidence="4" id="KW-1185">Reference proteome</keyword>
<dbReference type="OMA" id="HEGYMLE"/>
<protein>
    <submittedName>
        <fullName evidence="3">Uncharacterized protein</fullName>
    </submittedName>
</protein>
<organism evidence="3 4">
    <name type="scientific">Ostreococcus lucimarinus (strain CCE9901)</name>
    <dbReference type="NCBI Taxonomy" id="436017"/>
    <lineage>
        <taxon>Eukaryota</taxon>
        <taxon>Viridiplantae</taxon>
        <taxon>Chlorophyta</taxon>
        <taxon>Mamiellophyceae</taxon>
        <taxon>Mamiellales</taxon>
        <taxon>Bathycoccaceae</taxon>
        <taxon>Ostreococcus</taxon>
    </lineage>
</organism>
<evidence type="ECO:0000256" key="2">
    <source>
        <dbReference type="SAM" id="Phobius"/>
    </source>
</evidence>
<dbReference type="Gramene" id="ABP00296">
    <property type="protein sequence ID" value="ABP00296"/>
    <property type="gene ID" value="OSTLU_93862"/>
</dbReference>
<keyword evidence="2" id="KW-1133">Transmembrane helix</keyword>
<keyword evidence="2" id="KW-0812">Transmembrane</keyword>
<dbReference type="PANTHER" id="PTHR47380">
    <property type="entry name" value="OS02G0533000 PROTEIN"/>
    <property type="match status" value="1"/>
</dbReference>
<evidence type="ECO:0000256" key="1">
    <source>
        <dbReference type="SAM" id="MobiDB-lite"/>
    </source>
</evidence>
<accession>A4S948</accession>
<dbReference type="STRING" id="436017.A4S948"/>
<dbReference type="RefSeq" id="XP_001422002.1">
    <property type="nucleotide sequence ID" value="XM_001421965.1"/>
</dbReference>
<feature type="transmembrane region" description="Helical" evidence="2">
    <location>
        <begin position="506"/>
        <end position="531"/>
    </location>
</feature>
<gene>
    <name evidence="3" type="ORF">OSTLU_93862</name>
</gene>
<proteinExistence type="predicted"/>
<feature type="transmembrane region" description="Helical" evidence="2">
    <location>
        <begin position="100"/>
        <end position="124"/>
    </location>
</feature>
<feature type="compositionally biased region" description="Gly residues" evidence="1">
    <location>
        <begin position="200"/>
        <end position="218"/>
    </location>
</feature>
<name>A4S948_OSTLU</name>
<dbReference type="HOGENOM" id="CLU_457375_0_0_1"/>
<keyword evidence="2" id="KW-0472">Membrane</keyword>